<feature type="region of interest" description="Disordered" evidence="12">
    <location>
        <begin position="1"/>
        <end position="65"/>
    </location>
</feature>
<evidence type="ECO:0000256" key="4">
    <source>
        <dbReference type="ARBA" id="ARBA00008334"/>
    </source>
</evidence>
<accession>A0A177WIM7</accession>
<dbReference type="Gene3D" id="3.40.20.10">
    <property type="entry name" value="Severin"/>
    <property type="match status" value="1"/>
</dbReference>
<dbReference type="PANTHER" id="PTHR13803:SF39">
    <property type="entry name" value="SECRETORY 24AB, ISOFORM A"/>
    <property type="match status" value="1"/>
</dbReference>
<dbReference type="SUPFAM" id="SSF53300">
    <property type="entry name" value="vWA-like"/>
    <property type="match status" value="1"/>
</dbReference>
<feature type="domain" description="Gelsolin-like" evidence="13">
    <location>
        <begin position="743"/>
        <end position="793"/>
    </location>
</feature>
<dbReference type="GO" id="GO:0006886">
    <property type="term" value="P:intracellular protein transport"/>
    <property type="evidence" value="ECO:0007669"/>
    <property type="project" value="InterPro"/>
</dbReference>
<evidence type="ECO:0000259" key="15">
    <source>
        <dbReference type="Pfam" id="PF04811"/>
    </source>
</evidence>
<comment type="similarity">
    <text evidence="4">Belongs to the SEC23/SEC24 family. SEC24 subfamily.</text>
</comment>
<dbReference type="AlphaFoldDB" id="A0A177WIM7"/>
<dbReference type="OrthoDB" id="49016at2759"/>
<evidence type="ECO:0000259" key="14">
    <source>
        <dbReference type="Pfam" id="PF04810"/>
    </source>
</evidence>
<gene>
    <name evidence="18" type="ORF">BDEG_23469</name>
</gene>
<feature type="domain" description="Sec23/Sec24 beta-sandwich" evidence="17">
    <location>
        <begin position="514"/>
        <end position="597"/>
    </location>
</feature>
<dbReference type="InterPro" id="IPR036180">
    <property type="entry name" value="Gelsolin-like_dom_sf"/>
</dbReference>
<evidence type="ECO:0000259" key="16">
    <source>
        <dbReference type="Pfam" id="PF04815"/>
    </source>
</evidence>
<evidence type="ECO:0000259" key="13">
    <source>
        <dbReference type="Pfam" id="PF00626"/>
    </source>
</evidence>
<dbReference type="GO" id="GO:0008270">
    <property type="term" value="F:zinc ion binding"/>
    <property type="evidence" value="ECO:0007669"/>
    <property type="project" value="InterPro"/>
</dbReference>
<reference evidence="18 19" key="1">
    <citation type="submission" date="2006-10" db="EMBL/GenBank/DDBJ databases">
        <title>The Genome Sequence of Batrachochytrium dendrobatidis JEL423.</title>
        <authorList>
            <consortium name="The Broad Institute Genome Sequencing Platform"/>
            <person name="Birren B."/>
            <person name="Lander E."/>
            <person name="Galagan J."/>
            <person name="Cuomo C."/>
            <person name="Devon K."/>
            <person name="Jaffe D."/>
            <person name="Butler J."/>
            <person name="Alvarez P."/>
            <person name="Gnerre S."/>
            <person name="Grabherr M."/>
            <person name="Kleber M."/>
            <person name="Mauceli E."/>
            <person name="Brockman W."/>
            <person name="Young S."/>
            <person name="LaButti K."/>
            <person name="Sykes S."/>
            <person name="DeCaprio D."/>
            <person name="Crawford M."/>
            <person name="Koehrsen M."/>
            <person name="Engels R."/>
            <person name="Montgomery P."/>
            <person name="Pearson M."/>
            <person name="Howarth C."/>
            <person name="Larson L."/>
            <person name="White J."/>
            <person name="O'Leary S."/>
            <person name="Kodira C."/>
            <person name="Zeng Q."/>
            <person name="Yandava C."/>
            <person name="Alvarado L."/>
            <person name="Longcore J."/>
            <person name="James T."/>
        </authorList>
    </citation>
    <scope>NUCLEOTIDE SEQUENCE [LARGE SCALE GENOMIC DNA]</scope>
    <source>
        <strain evidence="18 19">JEL423</strain>
    </source>
</reference>
<proteinExistence type="inferred from homology"/>
<dbReference type="VEuPathDB" id="FungiDB:BDEG_23469"/>
<dbReference type="InterPro" id="IPR050550">
    <property type="entry name" value="SEC23_SEC24_subfamily"/>
</dbReference>
<keyword evidence="5" id="KW-0813">Transport</keyword>
<dbReference type="GO" id="GO:0030127">
    <property type="term" value="C:COPII vesicle coat"/>
    <property type="evidence" value="ECO:0007669"/>
    <property type="project" value="InterPro"/>
</dbReference>
<evidence type="ECO:0000256" key="6">
    <source>
        <dbReference type="ARBA" id="ARBA00022490"/>
    </source>
</evidence>
<dbReference type="EMBL" id="DS022303">
    <property type="protein sequence ID" value="OAJ39636.1"/>
    <property type="molecule type" value="Genomic_DNA"/>
</dbReference>
<dbReference type="SUPFAM" id="SSF82754">
    <property type="entry name" value="C-terminal, gelsolin-like domain of Sec23/24"/>
    <property type="match status" value="1"/>
</dbReference>
<dbReference type="Pfam" id="PF04810">
    <property type="entry name" value="zf-Sec23_Sec24"/>
    <property type="match status" value="1"/>
</dbReference>
<dbReference type="InterPro" id="IPR006896">
    <property type="entry name" value="Sec23/24_trunk_dom"/>
</dbReference>
<dbReference type="InterPro" id="IPR029006">
    <property type="entry name" value="ADF-H/Gelsolin-like_dom_sf"/>
</dbReference>
<dbReference type="Gene3D" id="1.20.120.730">
    <property type="entry name" value="Sec23/Sec24 helical domain"/>
    <property type="match status" value="1"/>
</dbReference>
<evidence type="ECO:0000256" key="10">
    <source>
        <dbReference type="ARBA" id="ARBA00023034"/>
    </source>
</evidence>
<dbReference type="InterPro" id="IPR006900">
    <property type="entry name" value="Sec23/24_helical_dom"/>
</dbReference>
<keyword evidence="6" id="KW-0963">Cytoplasm</keyword>
<evidence type="ECO:0000256" key="9">
    <source>
        <dbReference type="ARBA" id="ARBA00022927"/>
    </source>
</evidence>
<keyword evidence="7" id="KW-0256">Endoplasmic reticulum</keyword>
<dbReference type="SUPFAM" id="SSF81811">
    <property type="entry name" value="Helical domain of Sec23/24"/>
    <property type="match status" value="1"/>
</dbReference>
<dbReference type="InterPro" id="IPR007123">
    <property type="entry name" value="Gelsolin-like_dom"/>
</dbReference>
<feature type="compositionally biased region" description="Low complexity" evidence="12">
    <location>
        <begin position="51"/>
        <end position="65"/>
    </location>
</feature>
<comment type="subcellular location">
    <subcellularLocation>
        <location evidence="2">Cytoplasm</location>
    </subcellularLocation>
    <subcellularLocation>
        <location evidence="3">Endoplasmic reticulum membrane</location>
    </subcellularLocation>
    <subcellularLocation>
        <location evidence="1">Golgi apparatus membrane</location>
    </subcellularLocation>
</comment>
<feature type="compositionally biased region" description="Low complexity" evidence="12">
    <location>
        <begin position="1"/>
        <end position="27"/>
    </location>
</feature>
<dbReference type="GO" id="GO:0005789">
    <property type="term" value="C:endoplasmic reticulum membrane"/>
    <property type="evidence" value="ECO:0007669"/>
    <property type="project" value="UniProtKB-SubCell"/>
</dbReference>
<evidence type="ECO:0000256" key="8">
    <source>
        <dbReference type="ARBA" id="ARBA00022892"/>
    </source>
</evidence>
<feature type="domain" description="Zinc finger Sec23/Sec24-type" evidence="14">
    <location>
        <begin position="196"/>
        <end position="232"/>
    </location>
</feature>
<dbReference type="InterPro" id="IPR012990">
    <property type="entry name" value="Beta-sandwich_Sec23_24"/>
</dbReference>
<dbReference type="STRING" id="403673.A0A177WIM7"/>
<evidence type="ECO:0000256" key="11">
    <source>
        <dbReference type="ARBA" id="ARBA00023136"/>
    </source>
</evidence>
<dbReference type="InterPro" id="IPR036465">
    <property type="entry name" value="vWFA_dom_sf"/>
</dbReference>
<dbReference type="Pfam" id="PF04815">
    <property type="entry name" value="Sec23_helical"/>
    <property type="match status" value="1"/>
</dbReference>
<evidence type="ECO:0000256" key="3">
    <source>
        <dbReference type="ARBA" id="ARBA00004586"/>
    </source>
</evidence>
<dbReference type="CDD" id="cd01479">
    <property type="entry name" value="Sec24-like"/>
    <property type="match status" value="1"/>
</dbReference>
<evidence type="ECO:0000259" key="17">
    <source>
        <dbReference type="Pfam" id="PF08033"/>
    </source>
</evidence>
<dbReference type="Gene3D" id="3.40.50.410">
    <property type="entry name" value="von Willebrand factor, type A domain"/>
    <property type="match status" value="1"/>
</dbReference>
<feature type="compositionally biased region" description="Polar residues" evidence="12">
    <location>
        <begin position="36"/>
        <end position="50"/>
    </location>
</feature>
<keyword evidence="9" id="KW-0653">Protein transport</keyword>
<dbReference type="PANTHER" id="PTHR13803">
    <property type="entry name" value="SEC24-RELATED PROTEIN"/>
    <property type="match status" value="1"/>
</dbReference>
<evidence type="ECO:0000313" key="19">
    <source>
        <dbReference type="Proteomes" id="UP000077115"/>
    </source>
</evidence>
<organism evidence="18 19">
    <name type="scientific">Batrachochytrium dendrobatidis (strain JEL423)</name>
    <dbReference type="NCBI Taxonomy" id="403673"/>
    <lineage>
        <taxon>Eukaryota</taxon>
        <taxon>Fungi</taxon>
        <taxon>Fungi incertae sedis</taxon>
        <taxon>Chytridiomycota</taxon>
        <taxon>Chytridiomycota incertae sedis</taxon>
        <taxon>Chytridiomycetes</taxon>
        <taxon>Rhizophydiales</taxon>
        <taxon>Rhizophydiales incertae sedis</taxon>
        <taxon>Batrachochytrium</taxon>
    </lineage>
</organism>
<dbReference type="Pfam" id="PF00626">
    <property type="entry name" value="Gelsolin"/>
    <property type="match status" value="1"/>
</dbReference>
<dbReference type="InterPro" id="IPR036175">
    <property type="entry name" value="Sec23/24_helical_dom_sf"/>
</dbReference>
<keyword evidence="11" id="KW-0472">Membrane</keyword>
<protein>
    <recommendedName>
        <fullName evidence="20">Protein transporter SEC24</fullName>
    </recommendedName>
</protein>
<evidence type="ECO:0000256" key="5">
    <source>
        <dbReference type="ARBA" id="ARBA00022448"/>
    </source>
</evidence>
<evidence type="ECO:0000256" key="2">
    <source>
        <dbReference type="ARBA" id="ARBA00004496"/>
    </source>
</evidence>
<dbReference type="eggNOG" id="KOG1985">
    <property type="taxonomic scope" value="Eukaryota"/>
</dbReference>
<evidence type="ECO:0008006" key="20">
    <source>
        <dbReference type="Google" id="ProtNLM"/>
    </source>
</evidence>
<dbReference type="GO" id="GO:0090110">
    <property type="term" value="P:COPII-coated vesicle cargo loading"/>
    <property type="evidence" value="ECO:0007669"/>
    <property type="project" value="TreeGrafter"/>
</dbReference>
<evidence type="ECO:0000313" key="18">
    <source>
        <dbReference type="EMBL" id="OAJ39636.1"/>
    </source>
</evidence>
<evidence type="ECO:0000256" key="12">
    <source>
        <dbReference type="SAM" id="MobiDB-lite"/>
    </source>
</evidence>
<feature type="domain" description="Sec23/Sec24 trunk" evidence="15">
    <location>
        <begin position="270"/>
        <end position="505"/>
    </location>
</feature>
<dbReference type="GO" id="GO:0070971">
    <property type="term" value="C:endoplasmic reticulum exit site"/>
    <property type="evidence" value="ECO:0007669"/>
    <property type="project" value="TreeGrafter"/>
</dbReference>
<dbReference type="GO" id="GO:0000139">
    <property type="term" value="C:Golgi membrane"/>
    <property type="evidence" value="ECO:0007669"/>
    <property type="project" value="UniProtKB-SubCell"/>
</dbReference>
<feature type="domain" description="Sec23/Sec24 helical" evidence="16">
    <location>
        <begin position="608"/>
        <end position="706"/>
    </location>
</feature>
<dbReference type="InterPro" id="IPR041742">
    <property type="entry name" value="Sec24-like_trunk_dom"/>
</dbReference>
<dbReference type="Proteomes" id="UP000077115">
    <property type="component" value="Unassembled WGS sequence"/>
</dbReference>
<name>A0A177WIM7_BATDL</name>
<dbReference type="InterPro" id="IPR006895">
    <property type="entry name" value="Znf_Sec23_Sec24"/>
</dbReference>
<dbReference type="Pfam" id="PF08033">
    <property type="entry name" value="Sec23_BS"/>
    <property type="match status" value="1"/>
</dbReference>
<dbReference type="Gene3D" id="2.30.30.380">
    <property type="entry name" value="Zn-finger domain of Sec23/24"/>
    <property type="match status" value="1"/>
</dbReference>
<reference evidence="18 19" key="2">
    <citation type="submission" date="2016-05" db="EMBL/GenBank/DDBJ databases">
        <title>Lineage-specific infection strategies underlie the spectrum of fungal disease in amphibians.</title>
        <authorList>
            <person name="Cuomo C.A."/>
            <person name="Farrer R.A."/>
            <person name="James T."/>
            <person name="Longcore J."/>
            <person name="Birren B."/>
        </authorList>
    </citation>
    <scope>NUCLEOTIDE SEQUENCE [LARGE SCALE GENOMIC DNA]</scope>
    <source>
        <strain evidence="18 19">JEL423</strain>
    </source>
</reference>
<dbReference type="Pfam" id="PF04811">
    <property type="entry name" value="Sec23_trunk"/>
    <property type="match status" value="1"/>
</dbReference>
<dbReference type="SUPFAM" id="SSF82919">
    <property type="entry name" value="Zn-finger domain of Sec23/24"/>
    <property type="match status" value="1"/>
</dbReference>
<evidence type="ECO:0000256" key="1">
    <source>
        <dbReference type="ARBA" id="ARBA00004394"/>
    </source>
</evidence>
<evidence type="ECO:0000256" key="7">
    <source>
        <dbReference type="ARBA" id="ARBA00022824"/>
    </source>
</evidence>
<dbReference type="Gene3D" id="2.60.40.1670">
    <property type="entry name" value="beta-sandwich domain of Sec23/24"/>
    <property type="match status" value="1"/>
</dbReference>
<dbReference type="InterPro" id="IPR036174">
    <property type="entry name" value="Znf_Sec23_Sec24_sf"/>
</dbReference>
<keyword evidence="10" id="KW-0333">Golgi apparatus</keyword>
<sequence length="878" mass="97790">MQQPQTQQQFGYAGQQQYFQQPQPTQPGMAAPTHTGAINQVPQPGFNTGFQSQPQQSVNTQQQQYPQQMQQQPGGGYFQPDVNQLSGQFGNMGMAGGLAGNAAPTAIVPTVNILHGPPQMDAFVDTHSMLNINNQSVSNSPMANPHDSYQRCTLNAIPQSSALLNKSRIPFGLLITPYKNLFPHEPQVPVITAPQIVRCRRCRTYINPWITFVENGARWKCNMCFLTNDVPAFFDWDADQRTQLNRLDRPELTHGVVEFVAPQEYMVRPPQPVVMIFVIDVTYAAIQSGMVSVAAKSIKDSLDKIPNLDGRTKIAFITVDSALHFYNLGSSSSFPQMMVVADLTETYLPMPSDLLVSLTESRQVIDQFLDKLPSLFEHTQQTQLAMGKALKAAQKLVGHIGGKIVVLEYTLVNYDDGALKVREDPKLFGTAKENGLLQPAIGFYKSLAVDCSPMQVSIDLFLFNPQYADVATLGGCAKFTGGSIHYYPRFSANRYEDSIKFASELGHLLTRPIGFEAVMRVRTTRGIKMKAFHGNFFLRSTDLLSLPNVSPDHSYAIEMEIGEDITTRMACFQTSLLHTSSSGERRIRVLTLAVPVTTNLSEVFSCADQLALTTLLTKKAVERALTSKIEDARDALMYKLHELIAVYKNQFARNGPSSQLLLPENLKLMPIYTLAMIKHLAFRQSTSIPSDLRSYMLALLCVFSPELIKVTMYPRFWNVDSVMTQKEIGTVGEGERKGQVVYPPQLNLTSEKLDRQGMYLLDNGLEMFLWVGKAANPQLCQSVLGNPQVDTIPSGKTTLPMIPNDDVNERVRGLIEGVRQERMIMGSVYLQLYVVKEDGDAALRMWFLSHLVEDRIEQLLSYPQFVGGLKEGVAKISV</sequence>
<dbReference type="GO" id="GO:0000149">
    <property type="term" value="F:SNARE binding"/>
    <property type="evidence" value="ECO:0007669"/>
    <property type="project" value="TreeGrafter"/>
</dbReference>
<keyword evidence="8" id="KW-0931">ER-Golgi transport</keyword>
<dbReference type="SUPFAM" id="SSF81995">
    <property type="entry name" value="beta-sandwich domain of Sec23/24"/>
    <property type="match status" value="1"/>
</dbReference>